<dbReference type="InterPro" id="IPR000914">
    <property type="entry name" value="SBP_5_dom"/>
</dbReference>
<evidence type="ECO:0000313" key="4">
    <source>
        <dbReference type="Proteomes" id="UP000600877"/>
    </source>
</evidence>
<comment type="caution">
    <text evidence="3">The sequence shown here is derived from an EMBL/GenBank/DDBJ whole genome shotgun (WGS) entry which is preliminary data.</text>
</comment>
<feature type="chain" id="PRO_5045906767" evidence="1">
    <location>
        <begin position="24"/>
        <end position="507"/>
    </location>
</feature>
<gene>
    <name evidence="3" type="ORF">GCM10011290_02460</name>
</gene>
<dbReference type="RefSeq" id="WP_189372290.1">
    <property type="nucleotide sequence ID" value="NZ_BMYW01000001.1"/>
</dbReference>
<proteinExistence type="predicted"/>
<sequence length="507" mass="54195">MFPLRSPLYAGSLLLAMSLAAHAKPLNLIGPWEIHSLDPSSSSGILFTRLQVAETLVDADNTGTLKPGLASRWQAAPDQLSWRFTLRDGARFHDGSAVTAASVVAALERARKKPGMLENAPISAIRADGKDVVVVLGKPFAPLPAVFAHSHTQVLAPASYAADGSVTGIIGSGPYRVTRLRLPQRVTVQAFAGWQGKKPAITDASYQAIGRAESRTLTAESGQADIAFGLDPVSIARLKSSPRVSIVSATLPRAIQIKFNAGHKWLNSPAMRLAISQSINRQAIATALLRDPEMAASQLFPPTMTAWHQATLPALAYQPDQARRSFAALGWKPGADGQLLRNGERLALTLRTYPDRPELPLLATALQDQLRQAGIAVQVKVGNSSDIPAAHKDGTLELALYARNYALVPDPLVTLLGDFTDDGADWGVMKWQNAALSQQLAALGRGGLSAPQAAAARLKVAAVLQQQLPVLPVAWYRQSAAVSKALRGVSLDPQERSYRLSSMSWGR</sequence>
<reference evidence="4" key="1">
    <citation type="journal article" date="2019" name="Int. J. Syst. Evol. Microbiol.">
        <title>The Global Catalogue of Microorganisms (GCM) 10K type strain sequencing project: providing services to taxonomists for standard genome sequencing and annotation.</title>
        <authorList>
            <consortium name="The Broad Institute Genomics Platform"/>
            <consortium name="The Broad Institute Genome Sequencing Center for Infectious Disease"/>
            <person name="Wu L."/>
            <person name="Ma J."/>
        </authorList>
    </citation>
    <scope>NUCLEOTIDE SEQUENCE [LARGE SCALE GENOMIC DNA]</scope>
    <source>
        <strain evidence="4">KCTC 32041</strain>
    </source>
</reference>
<dbReference type="SUPFAM" id="SSF53850">
    <property type="entry name" value="Periplasmic binding protein-like II"/>
    <property type="match status" value="1"/>
</dbReference>
<dbReference type="EMBL" id="BMYW01000001">
    <property type="protein sequence ID" value="GGX78575.1"/>
    <property type="molecule type" value="Genomic_DNA"/>
</dbReference>
<dbReference type="Proteomes" id="UP000600877">
    <property type="component" value="Unassembled WGS sequence"/>
</dbReference>
<dbReference type="Gene3D" id="3.40.190.10">
    <property type="entry name" value="Periplasmic binding protein-like II"/>
    <property type="match status" value="1"/>
</dbReference>
<dbReference type="InterPro" id="IPR030678">
    <property type="entry name" value="Peptide/Ni-bd"/>
</dbReference>
<evidence type="ECO:0000259" key="2">
    <source>
        <dbReference type="Pfam" id="PF00496"/>
    </source>
</evidence>
<dbReference type="PANTHER" id="PTHR30290:SF83">
    <property type="entry name" value="ABC TRANSPORTER SUBSTRATE-BINDING PROTEIN"/>
    <property type="match status" value="1"/>
</dbReference>
<organism evidence="3 4">
    <name type="scientific">Vogesella alkaliphila</name>
    <dbReference type="NCBI Taxonomy" id="1193621"/>
    <lineage>
        <taxon>Bacteria</taxon>
        <taxon>Pseudomonadati</taxon>
        <taxon>Pseudomonadota</taxon>
        <taxon>Betaproteobacteria</taxon>
        <taxon>Neisseriales</taxon>
        <taxon>Chromobacteriaceae</taxon>
        <taxon>Vogesella</taxon>
    </lineage>
</organism>
<feature type="signal peptide" evidence="1">
    <location>
        <begin position="1"/>
        <end position="23"/>
    </location>
</feature>
<feature type="domain" description="Solute-binding protein family 5" evidence="2">
    <location>
        <begin position="65"/>
        <end position="413"/>
    </location>
</feature>
<dbReference type="Pfam" id="PF00496">
    <property type="entry name" value="SBP_bac_5"/>
    <property type="match status" value="1"/>
</dbReference>
<keyword evidence="1" id="KW-0732">Signal</keyword>
<name>A0ABQ2YDF9_9NEIS</name>
<protein>
    <submittedName>
        <fullName evidence="3">ABC transporter substrate-binding protein</fullName>
    </submittedName>
</protein>
<evidence type="ECO:0000256" key="1">
    <source>
        <dbReference type="SAM" id="SignalP"/>
    </source>
</evidence>
<accession>A0ABQ2YDF9</accession>
<dbReference type="InterPro" id="IPR039424">
    <property type="entry name" value="SBP_5"/>
</dbReference>
<dbReference type="Gene3D" id="3.10.105.10">
    <property type="entry name" value="Dipeptide-binding Protein, Domain 3"/>
    <property type="match status" value="1"/>
</dbReference>
<keyword evidence="4" id="KW-1185">Reference proteome</keyword>
<dbReference type="PANTHER" id="PTHR30290">
    <property type="entry name" value="PERIPLASMIC BINDING COMPONENT OF ABC TRANSPORTER"/>
    <property type="match status" value="1"/>
</dbReference>
<dbReference type="CDD" id="cd08490">
    <property type="entry name" value="PBP2_NikA_DppA_OppA_like_3"/>
    <property type="match status" value="1"/>
</dbReference>
<dbReference type="PIRSF" id="PIRSF002741">
    <property type="entry name" value="MppA"/>
    <property type="match status" value="1"/>
</dbReference>
<evidence type="ECO:0000313" key="3">
    <source>
        <dbReference type="EMBL" id="GGX78575.1"/>
    </source>
</evidence>